<accession>A0A6N8U7W6</accession>
<dbReference type="InterPro" id="IPR038136">
    <property type="entry name" value="CofD-like_dom_sf"/>
</dbReference>
<comment type="caution">
    <text evidence="3">The sequence shown here is derived from an EMBL/GenBank/DDBJ whole genome shotgun (WGS) entry which is preliminary data.</text>
</comment>
<dbReference type="InterPro" id="IPR010119">
    <property type="entry name" value="Gluconeogen_factor"/>
</dbReference>
<dbReference type="CDD" id="cd07187">
    <property type="entry name" value="YvcK_like"/>
    <property type="match status" value="1"/>
</dbReference>
<dbReference type="GO" id="GO:0005737">
    <property type="term" value="C:cytoplasm"/>
    <property type="evidence" value="ECO:0007669"/>
    <property type="project" value="UniProtKB-SubCell"/>
</dbReference>
<name>A0A6N8U7W6_9FIRM</name>
<dbReference type="NCBIfam" id="TIGR01826">
    <property type="entry name" value="CofD_related"/>
    <property type="match status" value="1"/>
</dbReference>
<dbReference type="PANTHER" id="PTHR30135:SF3">
    <property type="entry name" value="GLUCONEOGENESIS FACTOR-RELATED"/>
    <property type="match status" value="1"/>
</dbReference>
<sequence length="318" mass="35422">MKNVVVIGGGTGQSIILRGMKQLENINLSAIVTVADDGGSTGRLRRQYNIPAMGDIRSVMCALAESETLLSSLMNYRFEGDENDGDISGHNLGNLILTALSQSSGNFMNAIQVFSKVLNVRGDIIPSTEQVITLFATMEDGTIVRGESNIPKFKNQIKRVFYEEEVKASQMAVDAIKKADYIVFGIGSLYTSILPNLIIGDIKEALKNSFAKKIYFCNVMSQPGETDYYSLENHVQALVDHTFPGIIDIVVTHNNELKEKTLAKYAAMGSTPVWIQQEQHDYQVIRRDLLTFENGLIRHDSDKIRDIMEELINHKEVI</sequence>
<dbReference type="GO" id="GO:0043743">
    <property type="term" value="F:LPPG:FO 2-phospho-L-lactate transferase activity"/>
    <property type="evidence" value="ECO:0007669"/>
    <property type="project" value="InterPro"/>
</dbReference>
<dbReference type="Proteomes" id="UP000434036">
    <property type="component" value="Unassembled WGS sequence"/>
</dbReference>
<dbReference type="EMBL" id="WUUQ01000001">
    <property type="protein sequence ID" value="MXQ72803.1"/>
    <property type="molecule type" value="Genomic_DNA"/>
</dbReference>
<comment type="similarity">
    <text evidence="2">Belongs to the gluconeogenesis factor family.</text>
</comment>
<proteinExistence type="inferred from homology"/>
<dbReference type="HAMAP" id="MF_00973">
    <property type="entry name" value="Gluconeogen_factor"/>
    <property type="match status" value="1"/>
</dbReference>
<evidence type="ECO:0000256" key="1">
    <source>
        <dbReference type="ARBA" id="ARBA00022490"/>
    </source>
</evidence>
<reference evidence="3 4" key="1">
    <citation type="submission" date="2019-12" db="EMBL/GenBank/DDBJ databases">
        <authorList>
            <person name="Yang R."/>
        </authorList>
    </citation>
    <scope>NUCLEOTIDE SEQUENCE [LARGE SCALE GENOMIC DNA]</scope>
    <source>
        <strain evidence="3 4">DONG20-135</strain>
    </source>
</reference>
<dbReference type="RefSeq" id="WP_160624283.1">
    <property type="nucleotide sequence ID" value="NZ_WUUQ01000001.1"/>
</dbReference>
<dbReference type="AlphaFoldDB" id="A0A6N8U7W6"/>
<organism evidence="3 4">
    <name type="scientific">Copranaerobaculum intestinale</name>
    <dbReference type="NCBI Taxonomy" id="2692629"/>
    <lineage>
        <taxon>Bacteria</taxon>
        <taxon>Bacillati</taxon>
        <taxon>Bacillota</taxon>
        <taxon>Erysipelotrichia</taxon>
        <taxon>Erysipelotrichales</taxon>
        <taxon>Erysipelotrichaceae</taxon>
        <taxon>Copranaerobaculum</taxon>
    </lineage>
</organism>
<evidence type="ECO:0000256" key="2">
    <source>
        <dbReference type="HAMAP-Rule" id="MF_00973"/>
    </source>
</evidence>
<reference evidence="3 4" key="2">
    <citation type="submission" date="2020-01" db="EMBL/GenBank/DDBJ databases">
        <title>Clostridiaceae sp. nov. isolated from the gut of human by culturomics.</title>
        <authorList>
            <person name="Chang Y."/>
        </authorList>
    </citation>
    <scope>NUCLEOTIDE SEQUENCE [LARGE SCALE GENOMIC DNA]</scope>
    <source>
        <strain evidence="3 4">DONG20-135</strain>
    </source>
</reference>
<keyword evidence="1 2" id="KW-0963">Cytoplasm</keyword>
<dbReference type="SUPFAM" id="SSF142338">
    <property type="entry name" value="CofD-like"/>
    <property type="match status" value="1"/>
</dbReference>
<comment type="function">
    <text evidence="2">Required for morphogenesis under gluconeogenic growth conditions.</text>
</comment>
<dbReference type="Gene3D" id="3.40.50.10680">
    <property type="entry name" value="CofD-like domains"/>
    <property type="match status" value="1"/>
</dbReference>
<comment type="subcellular location">
    <subcellularLocation>
        <location evidence="2">Cytoplasm</location>
    </subcellularLocation>
</comment>
<evidence type="ECO:0000313" key="3">
    <source>
        <dbReference type="EMBL" id="MXQ72803.1"/>
    </source>
</evidence>
<protein>
    <recommendedName>
        <fullName evidence="2">Putative gluconeogenesis factor</fullName>
    </recommendedName>
</protein>
<gene>
    <name evidence="3" type="primary">yvcK</name>
    <name evidence="3" type="ORF">GSF08_02430</name>
</gene>
<evidence type="ECO:0000313" key="4">
    <source>
        <dbReference type="Proteomes" id="UP000434036"/>
    </source>
</evidence>
<dbReference type="Pfam" id="PF01933">
    <property type="entry name" value="CofD"/>
    <property type="match status" value="1"/>
</dbReference>
<dbReference type="InterPro" id="IPR002882">
    <property type="entry name" value="CofD"/>
</dbReference>
<keyword evidence="4" id="KW-1185">Reference proteome</keyword>
<dbReference type="GO" id="GO:0008360">
    <property type="term" value="P:regulation of cell shape"/>
    <property type="evidence" value="ECO:0007669"/>
    <property type="project" value="UniProtKB-UniRule"/>
</dbReference>
<dbReference type="PANTHER" id="PTHR30135">
    <property type="entry name" value="UNCHARACTERIZED PROTEIN YVCK-RELATED"/>
    <property type="match status" value="1"/>
</dbReference>